<evidence type="ECO:0000313" key="3">
    <source>
        <dbReference type="Proteomes" id="UP000032431"/>
    </source>
</evidence>
<keyword evidence="1" id="KW-0472">Membrane</keyword>
<evidence type="ECO:0000256" key="1">
    <source>
        <dbReference type="SAM" id="Phobius"/>
    </source>
</evidence>
<protein>
    <submittedName>
        <fullName evidence="2">Putative membrane protein</fullName>
    </submittedName>
</protein>
<dbReference type="HOGENOM" id="CLU_086294_0_0_9"/>
<dbReference type="PATRIC" id="fig|29343.3.peg.1580"/>
<reference evidence="3" key="1">
    <citation type="submission" date="2014-07" db="EMBL/GenBank/DDBJ databases">
        <authorList>
            <person name="Wibberg D."/>
        </authorList>
    </citation>
    <scope>NUCLEOTIDE SEQUENCE [LARGE SCALE GENOMIC DNA]</scope>
    <source>
        <strain evidence="3">DG5</strain>
    </source>
</reference>
<dbReference type="Proteomes" id="UP000032431">
    <property type="component" value="Chromosome I"/>
</dbReference>
<accession>A0A078KQA2</accession>
<name>A0A078KQA2_9FIRM</name>
<dbReference type="STRING" id="29343.CCDG5_1498"/>
<keyword evidence="3" id="KW-1185">Reference proteome</keyword>
<evidence type="ECO:0000313" key="2">
    <source>
        <dbReference type="EMBL" id="CDZ24608.1"/>
    </source>
</evidence>
<dbReference type="OrthoDB" id="9816138at2"/>
<organism evidence="2 3">
    <name type="scientific">[Clostridium] cellulosi</name>
    <dbReference type="NCBI Taxonomy" id="29343"/>
    <lineage>
        <taxon>Bacteria</taxon>
        <taxon>Bacillati</taxon>
        <taxon>Bacillota</taxon>
        <taxon>Clostridia</taxon>
        <taxon>Eubacteriales</taxon>
        <taxon>Oscillospiraceae</taxon>
        <taxon>Oscillospiraceae incertae sedis</taxon>
    </lineage>
</organism>
<keyword evidence="1" id="KW-0812">Transmembrane</keyword>
<feature type="transmembrane region" description="Helical" evidence="1">
    <location>
        <begin position="100"/>
        <end position="123"/>
    </location>
</feature>
<feature type="transmembrane region" description="Helical" evidence="1">
    <location>
        <begin position="44"/>
        <end position="67"/>
    </location>
</feature>
<dbReference type="AlphaFoldDB" id="A0A078KQA2"/>
<dbReference type="EMBL" id="LM995447">
    <property type="protein sequence ID" value="CDZ24608.1"/>
    <property type="molecule type" value="Genomic_DNA"/>
</dbReference>
<keyword evidence="1" id="KW-1133">Transmembrane helix</keyword>
<dbReference type="KEGG" id="ccel:CCDG5_1498"/>
<sequence>MLLKLLKYDIKSTAAKMLTAFAVFAFICIVIPPIIKLFQEDAAMTYLIFTVPVGAIALSIVTFIFIFQRYNSGLYGNEGSLMFTLPVKGRYLLISKFITAFMWTILGCVLGFASICTIVYVSLSFDEIRKGINFLDLLDVWNISTLLLIITLIIVTTVQFIIQVYFSITISKLPIWRKFGVLVGILTYLAVDYIDSILEMCLSPVHVGKFKVEGLAALRAVTGGFIWRVQLIPILISLVLSVGMFIATTVLIEKRTSFK</sequence>
<feature type="transmembrane region" description="Helical" evidence="1">
    <location>
        <begin position="143"/>
        <end position="168"/>
    </location>
</feature>
<feature type="transmembrane region" description="Helical" evidence="1">
    <location>
        <begin position="175"/>
        <end position="194"/>
    </location>
</feature>
<feature type="transmembrane region" description="Helical" evidence="1">
    <location>
        <begin position="231"/>
        <end position="252"/>
    </location>
</feature>
<feature type="transmembrane region" description="Helical" evidence="1">
    <location>
        <begin position="20"/>
        <end position="38"/>
    </location>
</feature>
<gene>
    <name evidence="2" type="ORF">CCDG5_1498</name>
</gene>
<proteinExistence type="predicted"/>